<reference evidence="1 2" key="1">
    <citation type="journal article" date="2013" name="J. Microbiol.">
        <title>Lysinibacillus chungkukjangi sp. nov., isolated from Chungkukjang, Korean fermented soybean food.</title>
        <authorList>
            <person name="Kim S.J."/>
            <person name="Jang Y.H."/>
            <person name="Hamada M."/>
            <person name="Ahn J.H."/>
            <person name="Weon H.Y."/>
            <person name="Suzuki K."/>
            <person name="Whang K.S."/>
            <person name="Kwon S.W."/>
        </authorList>
    </citation>
    <scope>NUCLEOTIDE SEQUENCE [LARGE SCALE GENOMIC DNA]</scope>
    <source>
        <strain evidence="1 2">MCCC 1A12701</strain>
    </source>
</reference>
<evidence type="ECO:0000313" key="2">
    <source>
        <dbReference type="Proteomes" id="UP000274033"/>
    </source>
</evidence>
<accession>A0A3N9UJM4</accession>
<dbReference type="EMBL" id="RRCT01000001">
    <property type="protein sequence ID" value="RQW76151.1"/>
    <property type="molecule type" value="Genomic_DNA"/>
</dbReference>
<comment type="caution">
    <text evidence="1">The sequence shown here is derived from an EMBL/GenBank/DDBJ whole genome shotgun (WGS) entry which is preliminary data.</text>
</comment>
<dbReference type="Proteomes" id="UP000274033">
    <property type="component" value="Unassembled WGS sequence"/>
</dbReference>
<organism evidence="1 2">
    <name type="scientific">Lysinibacillus composti</name>
    <dbReference type="NCBI Taxonomy" id="720633"/>
    <lineage>
        <taxon>Bacteria</taxon>
        <taxon>Bacillati</taxon>
        <taxon>Bacillota</taxon>
        <taxon>Bacilli</taxon>
        <taxon>Bacillales</taxon>
        <taxon>Bacillaceae</taxon>
        <taxon>Lysinibacillus</taxon>
    </lineage>
</organism>
<evidence type="ECO:0000313" key="1">
    <source>
        <dbReference type="EMBL" id="RQW76151.1"/>
    </source>
</evidence>
<gene>
    <name evidence="1" type="ORF">EBB45_00970</name>
</gene>
<sequence length="74" mass="9059">MLVKLYKTNNLKLAHLVYGFLLKFDEFLAEQLSERKSREIKEAYEKEMQLRINKHDMYDEYDDYPYQFDEDGTP</sequence>
<protein>
    <submittedName>
        <fullName evidence="1">Uncharacterized protein</fullName>
    </submittedName>
</protein>
<dbReference type="RefSeq" id="WP_124761703.1">
    <property type="nucleotide sequence ID" value="NZ_RRCT01000001.1"/>
</dbReference>
<keyword evidence="2" id="KW-1185">Reference proteome</keyword>
<dbReference type="AlphaFoldDB" id="A0A3N9UJM4"/>
<name>A0A3N9UJM4_9BACI</name>
<proteinExistence type="predicted"/>